<evidence type="ECO:0000313" key="2">
    <source>
        <dbReference type="Proteomes" id="UP000092460"/>
    </source>
</evidence>
<name>A0A1B0AXJ4_9MUSC</name>
<reference evidence="1" key="2">
    <citation type="submission" date="2020-05" db="UniProtKB">
        <authorList>
            <consortium name="EnsemblMetazoa"/>
        </authorList>
    </citation>
    <scope>IDENTIFICATION</scope>
    <source>
        <strain evidence="1">IAEA</strain>
    </source>
</reference>
<dbReference type="EMBL" id="JXJN01005277">
    <property type="status" value="NOT_ANNOTATED_CDS"/>
    <property type="molecule type" value="Genomic_DNA"/>
</dbReference>
<sequence length="85" mass="10090">MSEAVLKGKIYENVFCAFFFLLRIYSPSLVNIFVKLVYQIYTVVEQVAHSIDIFDTRCLMRKSGFKPIRFLIYILNQRSSNFEEH</sequence>
<keyword evidence="2" id="KW-1185">Reference proteome</keyword>
<proteinExistence type="predicted"/>
<organism evidence="1 2">
    <name type="scientific">Glossina palpalis gambiensis</name>
    <dbReference type="NCBI Taxonomy" id="67801"/>
    <lineage>
        <taxon>Eukaryota</taxon>
        <taxon>Metazoa</taxon>
        <taxon>Ecdysozoa</taxon>
        <taxon>Arthropoda</taxon>
        <taxon>Hexapoda</taxon>
        <taxon>Insecta</taxon>
        <taxon>Pterygota</taxon>
        <taxon>Neoptera</taxon>
        <taxon>Endopterygota</taxon>
        <taxon>Diptera</taxon>
        <taxon>Brachycera</taxon>
        <taxon>Muscomorpha</taxon>
        <taxon>Hippoboscoidea</taxon>
        <taxon>Glossinidae</taxon>
        <taxon>Glossina</taxon>
    </lineage>
</organism>
<dbReference type="Proteomes" id="UP000092460">
    <property type="component" value="Unassembled WGS sequence"/>
</dbReference>
<dbReference type="EnsemblMetazoa" id="GPPI012033-RA">
    <property type="protein sequence ID" value="GPPI012033-PA"/>
    <property type="gene ID" value="GPPI012033"/>
</dbReference>
<accession>A0A1B0AXJ4</accession>
<evidence type="ECO:0000313" key="1">
    <source>
        <dbReference type="EnsemblMetazoa" id="GPPI012033-PA"/>
    </source>
</evidence>
<reference evidence="2" key="1">
    <citation type="submission" date="2015-01" db="EMBL/GenBank/DDBJ databases">
        <authorList>
            <person name="Aksoy S."/>
            <person name="Warren W."/>
            <person name="Wilson R.K."/>
        </authorList>
    </citation>
    <scope>NUCLEOTIDE SEQUENCE [LARGE SCALE GENOMIC DNA]</scope>
    <source>
        <strain evidence="2">IAEA</strain>
    </source>
</reference>
<dbReference type="VEuPathDB" id="VectorBase:GPPI012033"/>
<protein>
    <submittedName>
        <fullName evidence="1">Uncharacterized protein</fullName>
    </submittedName>
</protein>
<dbReference type="AlphaFoldDB" id="A0A1B0AXJ4"/>